<dbReference type="GO" id="GO:0005634">
    <property type="term" value="C:nucleus"/>
    <property type="evidence" value="ECO:0007669"/>
    <property type="project" value="UniProtKB-SubCell"/>
</dbReference>
<dbReference type="AlphaFoldDB" id="A0A218X2E8"/>
<evidence type="ECO:0000256" key="4">
    <source>
        <dbReference type="ARBA" id="ARBA00023242"/>
    </source>
</evidence>
<evidence type="ECO:0000313" key="7">
    <source>
        <dbReference type="Proteomes" id="UP000197138"/>
    </source>
</evidence>
<evidence type="ECO:0000256" key="5">
    <source>
        <dbReference type="RuleBase" id="RU364132"/>
    </source>
</evidence>
<organism evidence="6 7">
    <name type="scientific">Punica granatum</name>
    <name type="common">Pomegranate</name>
    <dbReference type="NCBI Taxonomy" id="22663"/>
    <lineage>
        <taxon>Eukaryota</taxon>
        <taxon>Viridiplantae</taxon>
        <taxon>Streptophyta</taxon>
        <taxon>Embryophyta</taxon>
        <taxon>Tracheophyta</taxon>
        <taxon>Spermatophyta</taxon>
        <taxon>Magnoliopsida</taxon>
        <taxon>eudicotyledons</taxon>
        <taxon>Gunneridae</taxon>
        <taxon>Pentapetalae</taxon>
        <taxon>rosids</taxon>
        <taxon>malvids</taxon>
        <taxon>Myrtales</taxon>
        <taxon>Lythraceae</taxon>
        <taxon>Punica</taxon>
    </lineage>
</organism>
<name>A0A218X2E8_PUNGR</name>
<reference evidence="7" key="1">
    <citation type="journal article" date="2017" name="Plant J.">
        <title>The pomegranate (Punica granatum L.) genome and the genomics of punicalagin biosynthesis.</title>
        <authorList>
            <person name="Qin G."/>
            <person name="Xu C."/>
            <person name="Ming R."/>
            <person name="Tang H."/>
            <person name="Guyot R."/>
            <person name="Kramer E.M."/>
            <person name="Hu Y."/>
            <person name="Yi X."/>
            <person name="Qi Y."/>
            <person name="Xu X."/>
            <person name="Gao Z."/>
            <person name="Pan H."/>
            <person name="Jian J."/>
            <person name="Tian Y."/>
            <person name="Yue Z."/>
            <person name="Xu Y."/>
        </authorList>
    </citation>
    <scope>NUCLEOTIDE SEQUENCE [LARGE SCALE GENOMIC DNA]</scope>
    <source>
        <strain evidence="7">cv. Dabenzi</strain>
    </source>
</reference>
<protein>
    <recommendedName>
        <fullName evidence="5">Ribosome biogenesis regulatory protein</fullName>
    </recommendedName>
</protein>
<dbReference type="InterPro" id="IPR007023">
    <property type="entry name" value="Ribosom_reg"/>
</dbReference>
<accession>A0A218X2E8</accession>
<proteinExistence type="inferred from homology"/>
<sequence>MEMVDLGHLMAFDPTHQFSSLSSSREELVENCLQKGRELVQAVANALFSLPSTEDLDGPIVKLPPPTKKRPRVKHVKSHCLVCYYWHREHIVS</sequence>
<dbReference type="EMBL" id="MTKT01002492">
    <property type="protein sequence ID" value="OWM79375.1"/>
    <property type="molecule type" value="Genomic_DNA"/>
</dbReference>
<evidence type="ECO:0000313" key="6">
    <source>
        <dbReference type="EMBL" id="OWM79375.1"/>
    </source>
</evidence>
<comment type="similarity">
    <text evidence="2 5">Belongs to the RRS1 family.</text>
</comment>
<evidence type="ECO:0000256" key="2">
    <source>
        <dbReference type="ARBA" id="ARBA00010077"/>
    </source>
</evidence>
<evidence type="ECO:0000256" key="1">
    <source>
        <dbReference type="ARBA" id="ARBA00004123"/>
    </source>
</evidence>
<keyword evidence="4 5" id="KW-0539">Nucleus</keyword>
<keyword evidence="3 5" id="KW-0690">Ribosome biogenesis</keyword>
<comment type="caution">
    <text evidence="6">The sequence shown here is derived from an EMBL/GenBank/DDBJ whole genome shotgun (WGS) entry which is preliminary data.</text>
</comment>
<evidence type="ECO:0000256" key="3">
    <source>
        <dbReference type="ARBA" id="ARBA00022517"/>
    </source>
</evidence>
<dbReference type="GO" id="GO:0042254">
    <property type="term" value="P:ribosome biogenesis"/>
    <property type="evidence" value="ECO:0007669"/>
    <property type="project" value="UniProtKB-KW"/>
</dbReference>
<comment type="subcellular location">
    <subcellularLocation>
        <location evidence="1 5">Nucleus</location>
    </subcellularLocation>
</comment>
<dbReference type="Pfam" id="PF04939">
    <property type="entry name" value="RRS1"/>
    <property type="match status" value="1"/>
</dbReference>
<comment type="function">
    <text evidence="5">Involved in ribosomal large subunit assembly.</text>
</comment>
<gene>
    <name evidence="6" type="ORF">CDL15_Pgr003548</name>
</gene>
<dbReference type="Proteomes" id="UP000197138">
    <property type="component" value="Unassembled WGS sequence"/>
</dbReference>